<organism evidence="1">
    <name type="scientific">Arundo donax</name>
    <name type="common">Giant reed</name>
    <name type="synonym">Donax arundinaceus</name>
    <dbReference type="NCBI Taxonomy" id="35708"/>
    <lineage>
        <taxon>Eukaryota</taxon>
        <taxon>Viridiplantae</taxon>
        <taxon>Streptophyta</taxon>
        <taxon>Embryophyta</taxon>
        <taxon>Tracheophyta</taxon>
        <taxon>Spermatophyta</taxon>
        <taxon>Magnoliopsida</taxon>
        <taxon>Liliopsida</taxon>
        <taxon>Poales</taxon>
        <taxon>Poaceae</taxon>
        <taxon>PACMAD clade</taxon>
        <taxon>Arundinoideae</taxon>
        <taxon>Arundineae</taxon>
        <taxon>Arundo</taxon>
    </lineage>
</organism>
<reference evidence="1" key="1">
    <citation type="submission" date="2014-09" db="EMBL/GenBank/DDBJ databases">
        <authorList>
            <person name="Magalhaes I.L.F."/>
            <person name="Oliveira U."/>
            <person name="Santos F.R."/>
            <person name="Vidigal T.H.D.A."/>
            <person name="Brescovit A.D."/>
            <person name="Santos A.J."/>
        </authorList>
    </citation>
    <scope>NUCLEOTIDE SEQUENCE</scope>
    <source>
        <tissue evidence="1">Shoot tissue taken approximately 20 cm above the soil surface</tissue>
    </source>
</reference>
<protein>
    <submittedName>
        <fullName evidence="1">Uncharacterized protein</fullName>
    </submittedName>
</protein>
<evidence type="ECO:0000313" key="1">
    <source>
        <dbReference type="EMBL" id="JAD97832.1"/>
    </source>
</evidence>
<dbReference type="EMBL" id="GBRH01200063">
    <property type="protein sequence ID" value="JAD97832.1"/>
    <property type="molecule type" value="Transcribed_RNA"/>
</dbReference>
<name>A0A0A9EP59_ARUDO</name>
<proteinExistence type="predicted"/>
<reference evidence="1" key="2">
    <citation type="journal article" date="2015" name="Data Brief">
        <title>Shoot transcriptome of the giant reed, Arundo donax.</title>
        <authorList>
            <person name="Barrero R.A."/>
            <person name="Guerrero F.D."/>
            <person name="Moolhuijzen P."/>
            <person name="Goolsby J.A."/>
            <person name="Tidwell J."/>
            <person name="Bellgard S.E."/>
            <person name="Bellgard M.I."/>
        </authorList>
    </citation>
    <scope>NUCLEOTIDE SEQUENCE</scope>
    <source>
        <tissue evidence="1">Shoot tissue taken approximately 20 cm above the soil surface</tissue>
    </source>
</reference>
<sequence length="10" mass="1210">MLAVCQQWMT</sequence>
<accession>A0A0A9EP59</accession>